<keyword evidence="5" id="KW-1185">Reference proteome</keyword>
<dbReference type="GO" id="GO:0030267">
    <property type="term" value="F:glyoxylate reductase (NADPH) activity"/>
    <property type="evidence" value="ECO:0007669"/>
    <property type="project" value="UniProtKB-EC"/>
</dbReference>
<dbReference type="GO" id="GO:0051287">
    <property type="term" value="F:NAD binding"/>
    <property type="evidence" value="ECO:0007669"/>
    <property type="project" value="InterPro"/>
</dbReference>
<protein>
    <submittedName>
        <fullName evidence="4">Phosphoglycerate dehydrogenase</fullName>
        <ecNumber evidence="4">1.1.1.79</ecNumber>
        <ecNumber evidence="4">1.1.1.81</ecNumber>
    </submittedName>
</protein>
<comment type="caution">
    <text evidence="4">The sequence shown here is derived from an EMBL/GenBank/DDBJ whole genome shotgun (WGS) entry which is preliminary data.</text>
</comment>
<organism evidence="4 5">
    <name type="scientific">Wenxinia marina DSM 24838</name>
    <dbReference type="NCBI Taxonomy" id="1123501"/>
    <lineage>
        <taxon>Bacteria</taxon>
        <taxon>Pseudomonadati</taxon>
        <taxon>Pseudomonadota</taxon>
        <taxon>Alphaproteobacteria</taxon>
        <taxon>Rhodobacterales</taxon>
        <taxon>Roseobacteraceae</taxon>
        <taxon>Wenxinia</taxon>
    </lineage>
</organism>
<proteinExistence type="predicted"/>
<dbReference type="OrthoDB" id="9787219at2"/>
<keyword evidence="2" id="KW-0520">NAD</keyword>
<evidence type="ECO:0000259" key="3">
    <source>
        <dbReference type="Pfam" id="PF02826"/>
    </source>
</evidence>
<dbReference type="EMBL" id="AONG01000005">
    <property type="protein sequence ID" value="KIQ70451.1"/>
    <property type="molecule type" value="Genomic_DNA"/>
</dbReference>
<dbReference type="STRING" id="1123501.Wenmar_00827"/>
<feature type="domain" description="D-isomer specific 2-hydroxyacid dehydrogenase NAD-binding" evidence="3">
    <location>
        <begin position="121"/>
        <end position="275"/>
    </location>
</feature>
<evidence type="ECO:0000313" key="5">
    <source>
        <dbReference type="Proteomes" id="UP000035100"/>
    </source>
</evidence>
<dbReference type="CDD" id="cd12164">
    <property type="entry name" value="GDH_like_2"/>
    <property type="match status" value="1"/>
</dbReference>
<evidence type="ECO:0000313" key="4">
    <source>
        <dbReference type="EMBL" id="KIQ70451.1"/>
    </source>
</evidence>
<keyword evidence="1 4" id="KW-0560">Oxidoreductase</keyword>
<dbReference type="PANTHER" id="PTHR43333">
    <property type="entry name" value="2-HACID_DH_C DOMAIN-CONTAINING PROTEIN"/>
    <property type="match status" value="1"/>
</dbReference>
<sequence>MSLNILFHSAPHRWADYRTVLPDALAAAGVDARLSTDLPPEEADYIVYAPAEDRLDLSRCGRLKAVLSLWAGIEGIADDVPREIPLTRMVDEGLTAGMVEYVTGHVLRHHLGMDAHIVNPDHEWRPVPPPLAADRKVTILGLGALGTACGRALAGLGFAVSGWSRSPKEIDGIRCHSADDGLATALDGAEIVVLLLPLTADTECVLDGPALGRLADGAVVINPGRGGLVDDDALLAALETGQVGHATLDTFRVEPLPQDHPYWSHPRVTVTPHVASETRPASASRVIAENVRRAEAGEPLLHVVDRSAGY</sequence>
<evidence type="ECO:0000256" key="1">
    <source>
        <dbReference type="ARBA" id="ARBA00023002"/>
    </source>
</evidence>
<accession>A0A0D0PGG9</accession>
<dbReference type="InterPro" id="IPR029753">
    <property type="entry name" value="D-isomer_DH_CS"/>
</dbReference>
<dbReference type="RefSeq" id="WP_018304195.1">
    <property type="nucleotide sequence ID" value="NZ_KB902312.1"/>
</dbReference>
<dbReference type="EC" id="1.1.1.79" evidence="4"/>
<dbReference type="GO" id="GO:0016618">
    <property type="term" value="F:hydroxypyruvate reductase [NAD(P)H] activity"/>
    <property type="evidence" value="ECO:0007669"/>
    <property type="project" value="UniProtKB-EC"/>
</dbReference>
<dbReference type="Pfam" id="PF02826">
    <property type="entry name" value="2-Hacid_dh_C"/>
    <property type="match status" value="1"/>
</dbReference>
<evidence type="ECO:0000256" key="2">
    <source>
        <dbReference type="ARBA" id="ARBA00023027"/>
    </source>
</evidence>
<reference evidence="4 5" key="1">
    <citation type="submission" date="2013-01" db="EMBL/GenBank/DDBJ databases">
        <authorList>
            <person name="Fiebig A."/>
            <person name="Goeker M."/>
            <person name="Klenk H.-P.P."/>
        </authorList>
    </citation>
    <scope>NUCLEOTIDE SEQUENCE [LARGE SCALE GENOMIC DNA]</scope>
    <source>
        <strain evidence="4 5">DSM 24838</strain>
    </source>
</reference>
<dbReference type="eggNOG" id="COG0111">
    <property type="taxonomic scope" value="Bacteria"/>
</dbReference>
<dbReference type="AlphaFoldDB" id="A0A0D0PGG9"/>
<dbReference type="Gene3D" id="3.40.50.720">
    <property type="entry name" value="NAD(P)-binding Rossmann-like Domain"/>
    <property type="match status" value="2"/>
</dbReference>
<dbReference type="InterPro" id="IPR006140">
    <property type="entry name" value="D-isomer_DH_NAD-bd"/>
</dbReference>
<gene>
    <name evidence="4" type="ORF">Wenmar_00827</name>
</gene>
<dbReference type="Proteomes" id="UP000035100">
    <property type="component" value="Unassembled WGS sequence"/>
</dbReference>
<dbReference type="InterPro" id="IPR036291">
    <property type="entry name" value="NAD(P)-bd_dom_sf"/>
</dbReference>
<dbReference type="EC" id="1.1.1.81" evidence="4"/>
<dbReference type="PATRIC" id="fig|1123501.6.peg.894"/>
<dbReference type="PROSITE" id="PS00671">
    <property type="entry name" value="D_2_HYDROXYACID_DH_3"/>
    <property type="match status" value="1"/>
</dbReference>
<dbReference type="SUPFAM" id="SSF51735">
    <property type="entry name" value="NAD(P)-binding Rossmann-fold domains"/>
    <property type="match status" value="1"/>
</dbReference>
<name>A0A0D0PGG9_9RHOB</name>
<dbReference type="PANTHER" id="PTHR43333:SF1">
    <property type="entry name" value="D-ISOMER SPECIFIC 2-HYDROXYACID DEHYDROGENASE NAD-BINDING DOMAIN-CONTAINING PROTEIN"/>
    <property type="match status" value="1"/>
</dbReference>